<protein>
    <submittedName>
        <fullName evidence="2">Uncharacterized protein</fullName>
    </submittedName>
</protein>
<accession>A0A4Y7Q2W2</accession>
<dbReference type="Proteomes" id="UP000294933">
    <property type="component" value="Unassembled WGS sequence"/>
</dbReference>
<feature type="region of interest" description="Disordered" evidence="1">
    <location>
        <begin position="107"/>
        <end position="171"/>
    </location>
</feature>
<dbReference type="AlphaFoldDB" id="A0A4Y7Q2W2"/>
<evidence type="ECO:0000256" key="1">
    <source>
        <dbReference type="SAM" id="MobiDB-lite"/>
    </source>
</evidence>
<feature type="compositionally biased region" description="Low complexity" evidence="1">
    <location>
        <begin position="132"/>
        <end position="149"/>
    </location>
</feature>
<dbReference type="EMBL" id="ML170178">
    <property type="protein sequence ID" value="TDL21785.1"/>
    <property type="molecule type" value="Genomic_DNA"/>
</dbReference>
<gene>
    <name evidence="2" type="ORF">BD410DRAFT_803893</name>
</gene>
<evidence type="ECO:0000313" key="3">
    <source>
        <dbReference type="Proteomes" id="UP000294933"/>
    </source>
</evidence>
<name>A0A4Y7Q2W2_9AGAM</name>
<reference evidence="2 3" key="1">
    <citation type="submission" date="2018-06" db="EMBL/GenBank/DDBJ databases">
        <title>A transcriptomic atlas of mushroom development highlights an independent origin of complex multicellularity.</title>
        <authorList>
            <consortium name="DOE Joint Genome Institute"/>
            <person name="Krizsan K."/>
            <person name="Almasi E."/>
            <person name="Merenyi Z."/>
            <person name="Sahu N."/>
            <person name="Viragh M."/>
            <person name="Koszo T."/>
            <person name="Mondo S."/>
            <person name="Kiss B."/>
            <person name="Balint B."/>
            <person name="Kues U."/>
            <person name="Barry K."/>
            <person name="Hegedus J.C."/>
            <person name="Henrissat B."/>
            <person name="Johnson J."/>
            <person name="Lipzen A."/>
            <person name="Ohm R."/>
            <person name="Nagy I."/>
            <person name="Pangilinan J."/>
            <person name="Yan J."/>
            <person name="Xiong Y."/>
            <person name="Grigoriev I.V."/>
            <person name="Hibbett D.S."/>
            <person name="Nagy L.G."/>
        </authorList>
    </citation>
    <scope>NUCLEOTIDE SEQUENCE [LARGE SCALE GENOMIC DNA]</scope>
    <source>
        <strain evidence="2 3">SZMC22713</strain>
    </source>
</reference>
<keyword evidence="3" id="KW-1185">Reference proteome</keyword>
<sequence length="185" mass="20299">MREESNKDPVVHWMSSSSNNYNRLGRKCSSCRLSGSILRFLDSLTARLIGSADGNGVSDGPRERIVPDLKRVRNTRSRQPIPNETRQAFDGGGNVNIPAFSGTPVHVQRTERGGRRSGATTTNEQEFVEHVPASIPNAPTTAASSSSLSETDDRGYDPDSTLANFPSPPRARGRMLIPLEHHCMW</sequence>
<evidence type="ECO:0000313" key="2">
    <source>
        <dbReference type="EMBL" id="TDL21785.1"/>
    </source>
</evidence>
<proteinExistence type="predicted"/>
<organism evidence="2 3">
    <name type="scientific">Rickenella mellea</name>
    <dbReference type="NCBI Taxonomy" id="50990"/>
    <lineage>
        <taxon>Eukaryota</taxon>
        <taxon>Fungi</taxon>
        <taxon>Dikarya</taxon>
        <taxon>Basidiomycota</taxon>
        <taxon>Agaricomycotina</taxon>
        <taxon>Agaricomycetes</taxon>
        <taxon>Hymenochaetales</taxon>
        <taxon>Rickenellaceae</taxon>
        <taxon>Rickenella</taxon>
    </lineage>
</organism>
<dbReference type="VEuPathDB" id="FungiDB:BD410DRAFT_803893"/>